<dbReference type="EMBL" id="JAIWYP010000013">
    <property type="protein sequence ID" value="KAH3716066.1"/>
    <property type="molecule type" value="Genomic_DNA"/>
</dbReference>
<accession>A0A9D4C2D7</accession>
<reference evidence="1" key="1">
    <citation type="journal article" date="2019" name="bioRxiv">
        <title>The Genome of the Zebra Mussel, Dreissena polymorpha: A Resource for Invasive Species Research.</title>
        <authorList>
            <person name="McCartney M.A."/>
            <person name="Auch B."/>
            <person name="Kono T."/>
            <person name="Mallez S."/>
            <person name="Zhang Y."/>
            <person name="Obille A."/>
            <person name="Becker A."/>
            <person name="Abrahante J.E."/>
            <person name="Garbe J."/>
            <person name="Badalamenti J.P."/>
            <person name="Herman A."/>
            <person name="Mangelson H."/>
            <person name="Liachko I."/>
            <person name="Sullivan S."/>
            <person name="Sone E.D."/>
            <person name="Koren S."/>
            <person name="Silverstein K.A.T."/>
            <person name="Beckman K.B."/>
            <person name="Gohl D.M."/>
        </authorList>
    </citation>
    <scope>NUCLEOTIDE SEQUENCE</scope>
    <source>
        <strain evidence="1">Duluth1</strain>
        <tissue evidence="1">Whole animal</tissue>
    </source>
</reference>
<evidence type="ECO:0000313" key="2">
    <source>
        <dbReference type="Proteomes" id="UP000828390"/>
    </source>
</evidence>
<proteinExistence type="predicted"/>
<organism evidence="1 2">
    <name type="scientific">Dreissena polymorpha</name>
    <name type="common">Zebra mussel</name>
    <name type="synonym">Mytilus polymorpha</name>
    <dbReference type="NCBI Taxonomy" id="45954"/>
    <lineage>
        <taxon>Eukaryota</taxon>
        <taxon>Metazoa</taxon>
        <taxon>Spiralia</taxon>
        <taxon>Lophotrochozoa</taxon>
        <taxon>Mollusca</taxon>
        <taxon>Bivalvia</taxon>
        <taxon>Autobranchia</taxon>
        <taxon>Heteroconchia</taxon>
        <taxon>Euheterodonta</taxon>
        <taxon>Imparidentia</taxon>
        <taxon>Neoheterodontei</taxon>
        <taxon>Myida</taxon>
        <taxon>Dreissenoidea</taxon>
        <taxon>Dreissenidae</taxon>
        <taxon>Dreissena</taxon>
    </lineage>
</organism>
<reference evidence="1" key="2">
    <citation type="submission" date="2020-11" db="EMBL/GenBank/DDBJ databases">
        <authorList>
            <person name="McCartney M.A."/>
            <person name="Auch B."/>
            <person name="Kono T."/>
            <person name="Mallez S."/>
            <person name="Becker A."/>
            <person name="Gohl D.M."/>
            <person name="Silverstein K.A.T."/>
            <person name="Koren S."/>
            <person name="Bechman K.B."/>
            <person name="Herman A."/>
            <person name="Abrahante J.E."/>
            <person name="Garbe J."/>
        </authorList>
    </citation>
    <scope>NUCLEOTIDE SEQUENCE</scope>
    <source>
        <strain evidence="1">Duluth1</strain>
        <tissue evidence="1">Whole animal</tissue>
    </source>
</reference>
<sequence>MSSTSGLADSRYLEGDGSTAEVQLLDQSLITKCFVCTIVEQGIRLTKVTVPTLDSNRYNPQTCLNK</sequence>
<gene>
    <name evidence="1" type="ORF">DPMN_058782</name>
</gene>
<keyword evidence="2" id="KW-1185">Reference proteome</keyword>
<dbReference type="AlphaFoldDB" id="A0A9D4C2D7"/>
<protein>
    <submittedName>
        <fullName evidence="1">Uncharacterized protein</fullName>
    </submittedName>
</protein>
<name>A0A9D4C2D7_DREPO</name>
<evidence type="ECO:0000313" key="1">
    <source>
        <dbReference type="EMBL" id="KAH3716066.1"/>
    </source>
</evidence>
<dbReference type="Proteomes" id="UP000828390">
    <property type="component" value="Unassembled WGS sequence"/>
</dbReference>
<comment type="caution">
    <text evidence="1">The sequence shown here is derived from an EMBL/GenBank/DDBJ whole genome shotgun (WGS) entry which is preliminary data.</text>
</comment>